<gene>
    <name evidence="2" type="ORF">KC19_11G069400</name>
</gene>
<feature type="domain" description="F-box" evidence="1">
    <location>
        <begin position="12"/>
        <end position="59"/>
    </location>
</feature>
<dbReference type="AlphaFoldDB" id="A0A8T0GD42"/>
<evidence type="ECO:0000313" key="2">
    <source>
        <dbReference type="EMBL" id="KAG0556645.1"/>
    </source>
</evidence>
<accession>A0A8T0GD42</accession>
<dbReference type="Gene3D" id="1.20.1280.50">
    <property type="match status" value="1"/>
</dbReference>
<dbReference type="PANTHER" id="PTHR31672:SF2">
    <property type="entry name" value="F-BOX DOMAIN-CONTAINING PROTEIN"/>
    <property type="match status" value="1"/>
</dbReference>
<dbReference type="PROSITE" id="PS50181">
    <property type="entry name" value="FBOX"/>
    <property type="match status" value="1"/>
</dbReference>
<dbReference type="Pfam" id="PF24750">
    <property type="entry name" value="b-prop_At3g26010-like"/>
    <property type="match status" value="1"/>
</dbReference>
<dbReference type="InterPro" id="IPR001810">
    <property type="entry name" value="F-box_dom"/>
</dbReference>
<dbReference type="InterPro" id="IPR050796">
    <property type="entry name" value="SCF_F-box_component"/>
</dbReference>
<dbReference type="Proteomes" id="UP000822688">
    <property type="component" value="Chromosome 11"/>
</dbReference>
<dbReference type="Pfam" id="PF00646">
    <property type="entry name" value="F-box"/>
    <property type="match status" value="1"/>
</dbReference>
<keyword evidence="3" id="KW-1185">Reference proteome</keyword>
<dbReference type="SUPFAM" id="SSF81383">
    <property type="entry name" value="F-box domain"/>
    <property type="match status" value="1"/>
</dbReference>
<organism evidence="2 3">
    <name type="scientific">Ceratodon purpureus</name>
    <name type="common">Fire moss</name>
    <name type="synonym">Dicranum purpureum</name>
    <dbReference type="NCBI Taxonomy" id="3225"/>
    <lineage>
        <taxon>Eukaryota</taxon>
        <taxon>Viridiplantae</taxon>
        <taxon>Streptophyta</taxon>
        <taxon>Embryophyta</taxon>
        <taxon>Bryophyta</taxon>
        <taxon>Bryophytina</taxon>
        <taxon>Bryopsida</taxon>
        <taxon>Dicranidae</taxon>
        <taxon>Pseudoditrichales</taxon>
        <taxon>Ditrichaceae</taxon>
        <taxon>Ceratodon</taxon>
    </lineage>
</organism>
<sequence>MALEGMPKEEMAADSCALPDDVLERVFARLPAPDISRLRFVSRKWRWNLTAKESGFKRLCADIHPKMFGFIVIGEKFKVQAFDFNLSRWWSFENNLVHDGWRTMHASDGGLVCFVHFYQQTKDERRRICVCNPLTQEWRALPLHPLETPPRMLQIVTDRQKKSYKVTIVGAGKDGCLVAELYDSSTGVWSSEKNMVDRALICANQYLSKIAKCGSIFFLYLLEMGILDFIDLFEEGWLTFELVKDRLFVLCKGSPEGATTSEPGFFVSEYCCERRDPFLIKVRDYSCNGLGFLSICESDNLEMFACSGYLMVVQRRTQRRTPDILRLRVCDRSTGEWPALPDYNIEFRKWRLFCELHWDAVP</sequence>
<dbReference type="InterPro" id="IPR036047">
    <property type="entry name" value="F-box-like_dom_sf"/>
</dbReference>
<dbReference type="SMART" id="SM00256">
    <property type="entry name" value="FBOX"/>
    <property type="match status" value="1"/>
</dbReference>
<evidence type="ECO:0000259" key="1">
    <source>
        <dbReference type="PROSITE" id="PS50181"/>
    </source>
</evidence>
<dbReference type="InterPro" id="IPR056592">
    <property type="entry name" value="Beta-prop_At3g26010-like"/>
</dbReference>
<name>A0A8T0GD42_CERPU</name>
<evidence type="ECO:0000313" key="3">
    <source>
        <dbReference type="Proteomes" id="UP000822688"/>
    </source>
</evidence>
<proteinExistence type="predicted"/>
<reference evidence="2 3" key="1">
    <citation type="submission" date="2020-06" db="EMBL/GenBank/DDBJ databases">
        <title>WGS assembly of Ceratodon purpureus strain R40.</title>
        <authorList>
            <person name="Carey S.B."/>
            <person name="Jenkins J."/>
            <person name="Shu S."/>
            <person name="Lovell J.T."/>
            <person name="Sreedasyam A."/>
            <person name="Maumus F."/>
            <person name="Tiley G.P."/>
            <person name="Fernandez-Pozo N."/>
            <person name="Barry K."/>
            <person name="Chen C."/>
            <person name="Wang M."/>
            <person name="Lipzen A."/>
            <person name="Daum C."/>
            <person name="Saski C.A."/>
            <person name="Payton A.C."/>
            <person name="Mcbreen J.C."/>
            <person name="Conrad R.E."/>
            <person name="Kollar L.M."/>
            <person name="Olsson S."/>
            <person name="Huttunen S."/>
            <person name="Landis J.B."/>
            <person name="Wickett N.J."/>
            <person name="Johnson M.G."/>
            <person name="Rensing S.A."/>
            <person name="Grimwood J."/>
            <person name="Schmutz J."/>
            <person name="Mcdaniel S.F."/>
        </authorList>
    </citation>
    <scope>NUCLEOTIDE SEQUENCE [LARGE SCALE GENOMIC DNA]</scope>
    <source>
        <strain evidence="2 3">R40</strain>
    </source>
</reference>
<dbReference type="EMBL" id="CM026432">
    <property type="protein sequence ID" value="KAG0556645.1"/>
    <property type="molecule type" value="Genomic_DNA"/>
</dbReference>
<protein>
    <recommendedName>
        <fullName evidence="1">F-box domain-containing protein</fullName>
    </recommendedName>
</protein>
<comment type="caution">
    <text evidence="2">The sequence shown here is derived from an EMBL/GenBank/DDBJ whole genome shotgun (WGS) entry which is preliminary data.</text>
</comment>
<dbReference type="PANTHER" id="PTHR31672">
    <property type="entry name" value="BNACNNG10540D PROTEIN"/>
    <property type="match status" value="1"/>
</dbReference>